<dbReference type="SUPFAM" id="SSF53756">
    <property type="entry name" value="UDP-Glycosyltransferase/glycogen phosphorylase"/>
    <property type="match status" value="1"/>
</dbReference>
<sequence length="358" mass="39540">MTTTTIQVVQHLSPGGIERLVLNLVRFASADNQVYVVALEGCKAQAIEQWPELAPLADRLFFLGKPSGRSVKTVFTLRRLIRSLQAHVVHSHHLGPLLYSRMACIGLSGITHIQTEHDSWHLDDAKQRLLTRSLLMGSSIQLVADAPRVAAHLKARGITADHVIVNGIDTQHYCPGQTNQARQRLLLPTDKRLIGCAGRLVHEKGLDTLLEALAKLPEAYHVVVAGHGPEREKLQNMSQQLGLAGRVHWLGRCDNMLDFYRAIDLFCMPSRQEGLPLALLEAQACGKPVVATDVGGIPDLICPHSGHLLPPEQPALLALSLEEKFRIPSHDCQQTTQYIRLLADVREMTASYESLGKR</sequence>
<evidence type="ECO:0000313" key="4">
    <source>
        <dbReference type="Proteomes" id="UP000031278"/>
    </source>
</evidence>
<dbReference type="GO" id="GO:1901135">
    <property type="term" value="P:carbohydrate derivative metabolic process"/>
    <property type="evidence" value="ECO:0007669"/>
    <property type="project" value="UniProtKB-ARBA"/>
</dbReference>
<accession>A0A0B9G120</accession>
<name>A0A0B9G120_9GAMM</name>
<dbReference type="PANTHER" id="PTHR12526">
    <property type="entry name" value="GLYCOSYLTRANSFERASE"/>
    <property type="match status" value="1"/>
</dbReference>
<gene>
    <name evidence="3" type="ORF">RJ45_17715</name>
</gene>
<dbReference type="Gene3D" id="3.40.50.2000">
    <property type="entry name" value="Glycogen Phosphorylase B"/>
    <property type="match status" value="2"/>
</dbReference>
<proteinExistence type="predicted"/>
<dbReference type="Pfam" id="PF13439">
    <property type="entry name" value="Glyco_transf_4"/>
    <property type="match status" value="1"/>
</dbReference>
<dbReference type="EMBL" id="JWLZ01000179">
    <property type="protein sequence ID" value="KHT62359.1"/>
    <property type="molecule type" value="Genomic_DNA"/>
</dbReference>
<dbReference type="InterPro" id="IPR028098">
    <property type="entry name" value="Glyco_trans_4-like_N"/>
</dbReference>
<dbReference type="GO" id="GO:0016757">
    <property type="term" value="F:glycosyltransferase activity"/>
    <property type="evidence" value="ECO:0007669"/>
    <property type="project" value="InterPro"/>
</dbReference>
<evidence type="ECO:0000259" key="2">
    <source>
        <dbReference type="Pfam" id="PF13439"/>
    </source>
</evidence>
<feature type="domain" description="Glycosyl transferase family 1" evidence="1">
    <location>
        <begin position="179"/>
        <end position="323"/>
    </location>
</feature>
<feature type="domain" description="Glycosyltransferase subfamily 4-like N-terminal" evidence="2">
    <location>
        <begin position="14"/>
        <end position="171"/>
    </location>
</feature>
<dbReference type="InterPro" id="IPR001296">
    <property type="entry name" value="Glyco_trans_1"/>
</dbReference>
<reference evidence="3 4" key="1">
    <citation type="submission" date="2014-12" db="EMBL/GenBank/DDBJ databases">
        <title>Genome sequencing of Photobacterium gaetbulicola AD005a.</title>
        <authorList>
            <person name="Adrian T.G.S."/>
            <person name="Chan K.G."/>
        </authorList>
    </citation>
    <scope>NUCLEOTIDE SEQUENCE [LARGE SCALE GENOMIC DNA]</scope>
    <source>
        <strain evidence="3 4">AD005a</strain>
    </source>
</reference>
<dbReference type="AlphaFoldDB" id="A0A0B9G120"/>
<organism evidence="3 4">
    <name type="scientific">Photobacterium gaetbulicola</name>
    <dbReference type="NCBI Taxonomy" id="1295392"/>
    <lineage>
        <taxon>Bacteria</taxon>
        <taxon>Pseudomonadati</taxon>
        <taxon>Pseudomonadota</taxon>
        <taxon>Gammaproteobacteria</taxon>
        <taxon>Vibrionales</taxon>
        <taxon>Vibrionaceae</taxon>
        <taxon>Photobacterium</taxon>
    </lineage>
</organism>
<comment type="caution">
    <text evidence="3">The sequence shown here is derived from an EMBL/GenBank/DDBJ whole genome shotgun (WGS) entry which is preliminary data.</text>
</comment>
<dbReference type="Proteomes" id="UP000031278">
    <property type="component" value="Unassembled WGS sequence"/>
</dbReference>
<keyword evidence="3" id="KW-0808">Transferase</keyword>
<dbReference type="RefSeq" id="WP_039465366.1">
    <property type="nucleotide sequence ID" value="NZ_JWLZ01000179.1"/>
</dbReference>
<evidence type="ECO:0000313" key="3">
    <source>
        <dbReference type="EMBL" id="KHT62359.1"/>
    </source>
</evidence>
<protein>
    <submittedName>
        <fullName evidence="3">Glycosyl transferase family 1</fullName>
    </submittedName>
</protein>
<evidence type="ECO:0000259" key="1">
    <source>
        <dbReference type="Pfam" id="PF00534"/>
    </source>
</evidence>
<dbReference type="Pfam" id="PF00534">
    <property type="entry name" value="Glycos_transf_1"/>
    <property type="match status" value="1"/>
</dbReference>